<feature type="compositionally biased region" description="Basic residues" evidence="1">
    <location>
        <begin position="78"/>
        <end position="90"/>
    </location>
</feature>
<proteinExistence type="predicted"/>
<dbReference type="AlphaFoldDB" id="A0A1X6P6R9"/>
<feature type="region of interest" description="Disordered" evidence="1">
    <location>
        <begin position="1"/>
        <end position="117"/>
    </location>
</feature>
<name>A0A1X6P6R9_PORUM</name>
<protein>
    <submittedName>
        <fullName evidence="2">Uncharacterized protein</fullName>
    </submittedName>
</protein>
<dbReference type="Proteomes" id="UP000218209">
    <property type="component" value="Unassembled WGS sequence"/>
</dbReference>
<evidence type="ECO:0000313" key="2">
    <source>
        <dbReference type="EMBL" id="OSX76534.1"/>
    </source>
</evidence>
<sequence length="117" mass="12877">MGGRRRGWERRGWGWGWRRGGRPSQARQRRRGGGGGEAAASGDAASGSDALSLKTGRLPSCQRHPFDRSDEEDDVVRRPRKRLWSRRRISGARGVNNSMGLDSEFAPDDVATPSNSS</sequence>
<evidence type="ECO:0000256" key="1">
    <source>
        <dbReference type="SAM" id="MobiDB-lite"/>
    </source>
</evidence>
<feature type="compositionally biased region" description="Low complexity" evidence="1">
    <location>
        <begin position="38"/>
        <end position="50"/>
    </location>
</feature>
<evidence type="ECO:0000313" key="3">
    <source>
        <dbReference type="Proteomes" id="UP000218209"/>
    </source>
</evidence>
<accession>A0A1X6P6R9</accession>
<dbReference type="EMBL" id="KV918863">
    <property type="protein sequence ID" value="OSX76534.1"/>
    <property type="molecule type" value="Genomic_DNA"/>
</dbReference>
<gene>
    <name evidence="2" type="ORF">BU14_0187s0013</name>
</gene>
<keyword evidence="3" id="KW-1185">Reference proteome</keyword>
<reference evidence="2 3" key="1">
    <citation type="submission" date="2017-03" db="EMBL/GenBank/DDBJ databases">
        <title>WGS assembly of Porphyra umbilicalis.</title>
        <authorList>
            <person name="Brawley S.H."/>
            <person name="Blouin N.A."/>
            <person name="Ficko-Blean E."/>
            <person name="Wheeler G.L."/>
            <person name="Lohr M."/>
            <person name="Goodson H.V."/>
            <person name="Jenkins J.W."/>
            <person name="Blaby-Haas C.E."/>
            <person name="Helliwell K.E."/>
            <person name="Chan C."/>
            <person name="Marriage T."/>
            <person name="Bhattacharya D."/>
            <person name="Klein A.S."/>
            <person name="Badis Y."/>
            <person name="Brodie J."/>
            <person name="Cao Y."/>
            <person name="Collen J."/>
            <person name="Dittami S.M."/>
            <person name="Gachon C.M."/>
            <person name="Green B.R."/>
            <person name="Karpowicz S."/>
            <person name="Kim J.W."/>
            <person name="Kudahl U."/>
            <person name="Lin S."/>
            <person name="Michel G."/>
            <person name="Mittag M."/>
            <person name="Olson B.J."/>
            <person name="Pangilinan J."/>
            <person name="Peng Y."/>
            <person name="Qiu H."/>
            <person name="Shu S."/>
            <person name="Singer J.T."/>
            <person name="Smith A.G."/>
            <person name="Sprecher B.N."/>
            <person name="Wagner V."/>
            <person name="Wang W."/>
            <person name="Wang Z.-Y."/>
            <person name="Yan J."/>
            <person name="Yarish C."/>
            <person name="Zoeuner-Riek S."/>
            <person name="Zhuang Y."/>
            <person name="Zou Y."/>
            <person name="Lindquist E.A."/>
            <person name="Grimwood J."/>
            <person name="Barry K."/>
            <person name="Rokhsar D.S."/>
            <person name="Schmutz J."/>
            <person name="Stiller J.W."/>
            <person name="Grossman A.R."/>
            <person name="Prochnik S.E."/>
        </authorList>
    </citation>
    <scope>NUCLEOTIDE SEQUENCE [LARGE SCALE GENOMIC DNA]</scope>
    <source>
        <strain evidence="2">4086291</strain>
    </source>
</reference>
<organism evidence="2 3">
    <name type="scientific">Porphyra umbilicalis</name>
    <name type="common">Purple laver</name>
    <name type="synonym">Red alga</name>
    <dbReference type="NCBI Taxonomy" id="2786"/>
    <lineage>
        <taxon>Eukaryota</taxon>
        <taxon>Rhodophyta</taxon>
        <taxon>Bangiophyceae</taxon>
        <taxon>Bangiales</taxon>
        <taxon>Bangiaceae</taxon>
        <taxon>Porphyra</taxon>
    </lineage>
</organism>